<dbReference type="InterPro" id="IPR045518">
    <property type="entry name" value="2EXR"/>
</dbReference>
<evidence type="ECO:0000313" key="3">
    <source>
        <dbReference type="Proteomes" id="UP000696280"/>
    </source>
</evidence>
<gene>
    <name evidence="2" type="ORF">HYFRA_00000582</name>
</gene>
<sequence length="360" mass="41645">MTANCQMWYMDEDNLRYPPTPLWVLQAECRYRGLVADGEMDELAARLFRNIELRKSWRGEREDYKARLNVWQNASKTKVMSTFPRFNDFPLEIQRYIWELSLPGPRILCPYSMEMPTGEPCFNEPTSTFLETSPLVYTAPQVGKTPRLSFDKRYRVPNPAALSVCKASRQVALSKYQLCFGTSQIYADLTTDIIFFHTFAQDIMEFLTDWLDTWLSRRNLADPPPPIIADLLRVQNLGYAYEGVYDTFDPAIFDEHGVYGNLLQHCHLDSYKGLKTVVLCDSVGFNFDDDSSEPGVIQFDNSANLEHRVSYQCATRMIKRSGKNEDETSDDKPKPKIRFAPVKLSYNVPTFWDFIKNPYA</sequence>
<name>A0A9N9L510_9HELO</name>
<dbReference type="Proteomes" id="UP000696280">
    <property type="component" value="Unassembled WGS sequence"/>
</dbReference>
<dbReference type="AlphaFoldDB" id="A0A9N9L510"/>
<reference evidence="2" key="1">
    <citation type="submission" date="2021-07" db="EMBL/GenBank/DDBJ databases">
        <authorList>
            <person name="Durling M."/>
        </authorList>
    </citation>
    <scope>NUCLEOTIDE SEQUENCE</scope>
</reference>
<dbReference type="Pfam" id="PF20150">
    <property type="entry name" value="2EXR"/>
    <property type="match status" value="1"/>
</dbReference>
<dbReference type="PANTHER" id="PTHR35910:SF1">
    <property type="entry name" value="2EXR DOMAIN-CONTAINING PROTEIN"/>
    <property type="match status" value="1"/>
</dbReference>
<feature type="domain" description="2EXR" evidence="1">
    <location>
        <begin position="83"/>
        <end position="194"/>
    </location>
</feature>
<dbReference type="OrthoDB" id="3561261at2759"/>
<proteinExistence type="predicted"/>
<evidence type="ECO:0000259" key="1">
    <source>
        <dbReference type="Pfam" id="PF20150"/>
    </source>
</evidence>
<comment type="caution">
    <text evidence="2">The sequence shown here is derived from an EMBL/GenBank/DDBJ whole genome shotgun (WGS) entry which is preliminary data.</text>
</comment>
<organism evidence="2 3">
    <name type="scientific">Hymenoscyphus fraxineus</name>
    <dbReference type="NCBI Taxonomy" id="746836"/>
    <lineage>
        <taxon>Eukaryota</taxon>
        <taxon>Fungi</taxon>
        <taxon>Dikarya</taxon>
        <taxon>Ascomycota</taxon>
        <taxon>Pezizomycotina</taxon>
        <taxon>Leotiomycetes</taxon>
        <taxon>Helotiales</taxon>
        <taxon>Helotiaceae</taxon>
        <taxon>Hymenoscyphus</taxon>
    </lineage>
</organism>
<dbReference type="EMBL" id="CAJVRL010000081">
    <property type="protein sequence ID" value="CAG8958228.1"/>
    <property type="molecule type" value="Genomic_DNA"/>
</dbReference>
<evidence type="ECO:0000313" key="2">
    <source>
        <dbReference type="EMBL" id="CAG8958228.1"/>
    </source>
</evidence>
<accession>A0A9N9L510</accession>
<dbReference type="PANTHER" id="PTHR35910">
    <property type="entry name" value="2EXR DOMAIN-CONTAINING PROTEIN"/>
    <property type="match status" value="1"/>
</dbReference>
<keyword evidence="3" id="KW-1185">Reference proteome</keyword>
<protein>
    <recommendedName>
        <fullName evidence="1">2EXR domain-containing protein</fullName>
    </recommendedName>
</protein>